<keyword evidence="2" id="KW-0813">Transport</keyword>
<evidence type="ECO:0000313" key="14">
    <source>
        <dbReference type="Proteomes" id="UP000325785"/>
    </source>
</evidence>
<evidence type="ECO:0000256" key="3">
    <source>
        <dbReference type="ARBA" id="ARBA00022475"/>
    </source>
</evidence>
<keyword evidence="4" id="KW-0997">Cell inner membrane</keyword>
<dbReference type="GO" id="GO:0005886">
    <property type="term" value="C:plasma membrane"/>
    <property type="evidence" value="ECO:0007669"/>
    <property type="project" value="UniProtKB-SubCell"/>
</dbReference>
<accession>A0A0T5PA61</accession>
<dbReference type="Proteomes" id="UP000051401">
    <property type="component" value="Unassembled WGS sequence"/>
</dbReference>
<dbReference type="RefSeq" id="WP_057815182.1">
    <property type="nucleotide sequence ID" value="NZ_CP031598.1"/>
</dbReference>
<keyword evidence="5 10" id="KW-0812">Transmembrane</keyword>
<dbReference type="GO" id="GO:0015808">
    <property type="term" value="P:L-alanine transport"/>
    <property type="evidence" value="ECO:0007669"/>
    <property type="project" value="TreeGrafter"/>
</dbReference>
<dbReference type="EMBL" id="LAXI01000004">
    <property type="protein sequence ID" value="KRS18134.1"/>
    <property type="molecule type" value="Genomic_DNA"/>
</dbReference>
<dbReference type="PANTHER" id="PTHR11795:SF371">
    <property type="entry name" value="HIGH-AFFINITY BRANCHED-CHAIN AMINO ACID TRANSPORT SYSTEM PERMEASE PROTEIN LIVH"/>
    <property type="match status" value="1"/>
</dbReference>
<dbReference type="Proteomes" id="UP000325785">
    <property type="component" value="Chromosome"/>
</dbReference>
<feature type="transmembrane region" description="Helical" evidence="10">
    <location>
        <begin position="51"/>
        <end position="71"/>
    </location>
</feature>
<evidence type="ECO:0000313" key="12">
    <source>
        <dbReference type="EMBL" id="QEW27047.1"/>
    </source>
</evidence>
<dbReference type="GO" id="GO:0005304">
    <property type="term" value="F:L-valine transmembrane transporter activity"/>
    <property type="evidence" value="ECO:0007669"/>
    <property type="project" value="TreeGrafter"/>
</dbReference>
<dbReference type="GO" id="GO:1903806">
    <property type="term" value="P:L-isoleucine import across plasma membrane"/>
    <property type="evidence" value="ECO:0007669"/>
    <property type="project" value="TreeGrafter"/>
</dbReference>
<dbReference type="GO" id="GO:0042941">
    <property type="term" value="P:D-alanine transmembrane transport"/>
    <property type="evidence" value="ECO:0007669"/>
    <property type="project" value="TreeGrafter"/>
</dbReference>
<keyword evidence="6" id="KW-0029">Amino-acid transport</keyword>
<protein>
    <submittedName>
        <fullName evidence="11">Branched-chain amino acid ABC transporter permease</fullName>
    </submittedName>
    <submittedName>
        <fullName evidence="12">LIV-I protein H</fullName>
    </submittedName>
</protein>
<dbReference type="Pfam" id="PF02653">
    <property type="entry name" value="BPD_transp_2"/>
    <property type="match status" value="1"/>
</dbReference>
<evidence type="ECO:0000256" key="4">
    <source>
        <dbReference type="ARBA" id="ARBA00022519"/>
    </source>
</evidence>
<evidence type="ECO:0000256" key="10">
    <source>
        <dbReference type="SAM" id="Phobius"/>
    </source>
</evidence>
<dbReference type="OrthoDB" id="9807115at2"/>
<dbReference type="GO" id="GO:0015188">
    <property type="term" value="F:L-isoleucine transmembrane transporter activity"/>
    <property type="evidence" value="ECO:0007669"/>
    <property type="project" value="TreeGrafter"/>
</dbReference>
<feature type="transmembrane region" description="Helical" evidence="10">
    <location>
        <begin position="215"/>
        <end position="236"/>
    </location>
</feature>
<name>A0A0T5PA61_9RHOB</name>
<keyword evidence="13" id="KW-1185">Reference proteome</keyword>
<sequence length="336" mass="36614">MDILNAIVALSNFVLIPAIAYGSQLALGALGVTLIYGILRFSNFAHGDTMAFGTMVTILVTWWFQSMGLGFGVLPTALLALPFGIAACMALVLVTDRMVYRFYREQKAKPVILVIVSIGVMFVLNGLVRFIIGPGDQRFADGERFIINARDFKEMTGLEEGLAFKTTQGITVVTAVIVVALLFWFLNRTRTGKSMRAYSDNEDLALLSGISPDRVVMVTWLIVAALATVAGVLYGLDKSFKPFTYFQLLLPIFASAIVGGLGSPLGAIAGGFIIAFSEVFITYAWKKVLEYMLPESLEPSGLVQLLSTDYKFAVSFVILLIVLLFRPTGLFRGKAV</sequence>
<keyword evidence="3" id="KW-1003">Cell membrane</keyword>
<dbReference type="AlphaFoldDB" id="A0A0T5PA61"/>
<evidence type="ECO:0000313" key="13">
    <source>
        <dbReference type="Proteomes" id="UP000051401"/>
    </source>
</evidence>
<dbReference type="InterPro" id="IPR001851">
    <property type="entry name" value="ABC_transp_permease"/>
</dbReference>
<organism evidence="11 13">
    <name type="scientific">Roseovarius indicus</name>
    <dbReference type="NCBI Taxonomy" id="540747"/>
    <lineage>
        <taxon>Bacteria</taxon>
        <taxon>Pseudomonadati</taxon>
        <taxon>Pseudomonadota</taxon>
        <taxon>Alphaproteobacteria</taxon>
        <taxon>Rhodobacterales</taxon>
        <taxon>Roseobacteraceae</taxon>
        <taxon>Roseovarius</taxon>
    </lineage>
</organism>
<evidence type="ECO:0000256" key="1">
    <source>
        <dbReference type="ARBA" id="ARBA00004651"/>
    </source>
</evidence>
<reference evidence="11 13" key="1">
    <citation type="submission" date="2015-04" db="EMBL/GenBank/DDBJ databases">
        <title>The draft genome sequence of Roseovarius indicus B108T.</title>
        <authorList>
            <person name="Li G."/>
            <person name="Lai Q."/>
            <person name="Shao Z."/>
            <person name="Yan P."/>
        </authorList>
    </citation>
    <scope>NUCLEOTIDE SEQUENCE [LARGE SCALE GENOMIC DNA]</scope>
    <source>
        <strain evidence="11 13">B108</strain>
    </source>
</reference>
<dbReference type="GO" id="GO:0015192">
    <property type="term" value="F:L-phenylalanine transmembrane transporter activity"/>
    <property type="evidence" value="ECO:0007669"/>
    <property type="project" value="TreeGrafter"/>
</dbReference>
<feature type="transmembrane region" description="Helical" evidence="10">
    <location>
        <begin position="6"/>
        <end position="39"/>
    </location>
</feature>
<dbReference type="KEGG" id="rid:RIdsm_02856"/>
<evidence type="ECO:0000256" key="8">
    <source>
        <dbReference type="ARBA" id="ARBA00023136"/>
    </source>
</evidence>
<reference evidence="12 14" key="2">
    <citation type="submission" date="2018-08" db="EMBL/GenBank/DDBJ databases">
        <title>Genetic Globetrotter - A new plasmid hitch-hiking vast phylogenetic and geographic distances.</title>
        <authorList>
            <person name="Vollmers J."/>
            <person name="Petersen J."/>
        </authorList>
    </citation>
    <scope>NUCLEOTIDE SEQUENCE [LARGE SCALE GENOMIC DNA]</scope>
    <source>
        <strain evidence="12 14">DSM 26383</strain>
    </source>
</reference>
<dbReference type="STRING" id="540747.SAMN04488031_101489"/>
<dbReference type="PATRIC" id="fig|540747.5.peg.4432"/>
<evidence type="ECO:0000256" key="9">
    <source>
        <dbReference type="ARBA" id="ARBA00037998"/>
    </source>
</evidence>
<feature type="transmembrane region" description="Helical" evidence="10">
    <location>
        <begin position="305"/>
        <end position="325"/>
    </location>
</feature>
<proteinExistence type="inferred from homology"/>
<dbReference type="EMBL" id="CP031598">
    <property type="protein sequence ID" value="QEW27047.1"/>
    <property type="molecule type" value="Genomic_DNA"/>
</dbReference>
<evidence type="ECO:0000256" key="7">
    <source>
        <dbReference type="ARBA" id="ARBA00022989"/>
    </source>
</evidence>
<dbReference type="PANTHER" id="PTHR11795">
    <property type="entry name" value="BRANCHED-CHAIN AMINO ACID TRANSPORT SYSTEM PERMEASE PROTEIN LIVH"/>
    <property type="match status" value="1"/>
</dbReference>
<evidence type="ECO:0000256" key="2">
    <source>
        <dbReference type="ARBA" id="ARBA00022448"/>
    </source>
</evidence>
<evidence type="ECO:0000256" key="5">
    <source>
        <dbReference type="ARBA" id="ARBA00022692"/>
    </source>
</evidence>
<feature type="transmembrane region" description="Helical" evidence="10">
    <location>
        <begin position="168"/>
        <end position="186"/>
    </location>
</feature>
<feature type="transmembrane region" description="Helical" evidence="10">
    <location>
        <begin position="111"/>
        <end position="132"/>
    </location>
</feature>
<comment type="similarity">
    <text evidence="9">Belongs to the binding-protein-dependent transport system permease family. LivHM subfamily.</text>
</comment>
<comment type="subcellular location">
    <subcellularLocation>
        <location evidence="1">Cell membrane</location>
        <topology evidence="1">Multi-pass membrane protein</topology>
    </subcellularLocation>
</comment>
<keyword evidence="8 10" id="KW-0472">Membrane</keyword>
<evidence type="ECO:0000256" key="6">
    <source>
        <dbReference type="ARBA" id="ARBA00022970"/>
    </source>
</evidence>
<gene>
    <name evidence="12" type="primary">livH_11</name>
    <name evidence="12" type="ORF">RIdsm_02856</name>
    <name evidence="11" type="ORF">XM52_08220</name>
</gene>
<feature type="transmembrane region" description="Helical" evidence="10">
    <location>
        <begin position="77"/>
        <end position="99"/>
    </location>
</feature>
<dbReference type="GO" id="GO:0015190">
    <property type="term" value="F:L-leucine transmembrane transporter activity"/>
    <property type="evidence" value="ECO:0007669"/>
    <property type="project" value="TreeGrafter"/>
</dbReference>
<evidence type="ECO:0000313" key="11">
    <source>
        <dbReference type="EMBL" id="KRS18134.1"/>
    </source>
</evidence>
<keyword evidence="7 10" id="KW-1133">Transmembrane helix</keyword>
<dbReference type="InterPro" id="IPR052157">
    <property type="entry name" value="BCAA_transport_permease"/>
</dbReference>
<dbReference type="CDD" id="cd06582">
    <property type="entry name" value="TM_PBP1_LivH_like"/>
    <property type="match status" value="1"/>
</dbReference>